<sequence length="335" mass="38301">MMGRKEIKKHKKRKRIKKVLISFLILFFVAASAGVYFVYQTLQAASESYNDLDGRDKSDKRDKEVSVSKDPISILLMGIEDYETGGENGRTDTLMVVTYDPKSQTSKMLSIPRDTLVDFVGMDRRDKINHAHVFGGKEMTIHTVEEFLDIPIDYFAAVNFDAFIEVVDIFDGVTVNVPFDFEQKTMAPNSYYVEFKEGEQHVNGEEALAFVRMRKQDPRGDIGRGERQQEVIKALSEKAMDVKNVTKIDDLTDVVAKHVETNMKVSEGLVMFKNLTDFGRDNLESINLETYPQRIDNTSYQIADEQSLLEAQQALKEHLKLDNENENEEVTEDQN</sequence>
<dbReference type="InterPro" id="IPR004474">
    <property type="entry name" value="LytR_CpsA_psr"/>
</dbReference>
<proteinExistence type="inferred from homology"/>
<reference evidence="6 7" key="1">
    <citation type="submission" date="2016-10" db="EMBL/GenBank/DDBJ databases">
        <authorList>
            <person name="de Groot N.N."/>
        </authorList>
    </citation>
    <scope>NUCLEOTIDE SEQUENCE [LARGE SCALE GENOMIC DNA]</scope>
    <source>
        <strain evidence="6 7">DSM 21633</strain>
    </source>
</reference>
<dbReference type="Pfam" id="PF03816">
    <property type="entry name" value="LytR_cpsA_psr"/>
    <property type="match status" value="1"/>
</dbReference>
<accession>A0A1H9MV28</accession>
<organism evidence="6 7">
    <name type="scientific">Piscibacillus halophilus</name>
    <dbReference type="NCBI Taxonomy" id="571933"/>
    <lineage>
        <taxon>Bacteria</taxon>
        <taxon>Bacillati</taxon>
        <taxon>Bacillota</taxon>
        <taxon>Bacilli</taxon>
        <taxon>Bacillales</taxon>
        <taxon>Bacillaceae</taxon>
        <taxon>Piscibacillus</taxon>
    </lineage>
</organism>
<dbReference type="Proteomes" id="UP000199427">
    <property type="component" value="Unassembled WGS sequence"/>
</dbReference>
<evidence type="ECO:0000313" key="6">
    <source>
        <dbReference type="EMBL" id="SER27265.1"/>
    </source>
</evidence>
<dbReference type="Gene3D" id="3.40.630.190">
    <property type="entry name" value="LCP protein"/>
    <property type="match status" value="1"/>
</dbReference>
<evidence type="ECO:0000259" key="5">
    <source>
        <dbReference type="Pfam" id="PF03816"/>
    </source>
</evidence>
<evidence type="ECO:0000256" key="4">
    <source>
        <dbReference type="ARBA" id="ARBA00022989"/>
    </source>
</evidence>
<keyword evidence="7" id="KW-1185">Reference proteome</keyword>
<dbReference type="PANTHER" id="PTHR33392:SF10">
    <property type="entry name" value="POLYISOPRENYL-TEICHOIC ACID--PEPTIDOGLYCAN TEICHOIC ACID TRANSFERASE TAGV"/>
    <property type="match status" value="1"/>
</dbReference>
<feature type="domain" description="Cell envelope-related transcriptional attenuator" evidence="5">
    <location>
        <begin position="90"/>
        <end position="239"/>
    </location>
</feature>
<dbReference type="NCBIfam" id="TIGR00350">
    <property type="entry name" value="lytR_cpsA_psr"/>
    <property type="match status" value="1"/>
</dbReference>
<dbReference type="STRING" id="571933.SAMN05216362_1723"/>
<keyword evidence="2" id="KW-0812">Transmembrane</keyword>
<evidence type="ECO:0000256" key="2">
    <source>
        <dbReference type="ARBA" id="ARBA00022692"/>
    </source>
</evidence>
<dbReference type="GO" id="GO:0071555">
    <property type="term" value="P:cell wall organization"/>
    <property type="evidence" value="ECO:0007669"/>
    <property type="project" value="UniProtKB-KW"/>
</dbReference>
<dbReference type="PANTHER" id="PTHR33392">
    <property type="entry name" value="POLYISOPRENYL-TEICHOIC ACID--PEPTIDOGLYCAN TEICHOIC ACID TRANSFERASE TAGU"/>
    <property type="match status" value="1"/>
</dbReference>
<gene>
    <name evidence="6" type="ORF">SAMN05216362_1723</name>
</gene>
<name>A0A1H9MV28_9BACI</name>
<evidence type="ECO:0000256" key="1">
    <source>
        <dbReference type="ARBA" id="ARBA00006068"/>
    </source>
</evidence>
<keyword evidence="4" id="KW-1133">Transmembrane helix</keyword>
<keyword evidence="4" id="KW-0472">Membrane</keyword>
<protein>
    <submittedName>
        <fullName evidence="6">Transcriptional attenuator, LytR family</fullName>
    </submittedName>
</protein>
<dbReference type="InterPro" id="IPR050922">
    <property type="entry name" value="LytR/CpsA/Psr_CW_biosynth"/>
</dbReference>
<comment type="similarity">
    <text evidence="1">Belongs to the LytR/CpsA/Psr (LCP) family.</text>
</comment>
<evidence type="ECO:0000313" key="7">
    <source>
        <dbReference type="Proteomes" id="UP000199427"/>
    </source>
</evidence>
<evidence type="ECO:0000256" key="3">
    <source>
        <dbReference type="ARBA" id="ARBA00022968"/>
    </source>
</evidence>
<dbReference type="AlphaFoldDB" id="A0A1H9MV28"/>
<keyword evidence="3" id="KW-0735">Signal-anchor</keyword>
<dbReference type="EMBL" id="FOES01000072">
    <property type="protein sequence ID" value="SER27265.1"/>
    <property type="molecule type" value="Genomic_DNA"/>
</dbReference>